<dbReference type="InterPro" id="IPR018483">
    <property type="entry name" value="Carb_kinase_FGGY_CS"/>
</dbReference>
<comment type="similarity">
    <text evidence="1 4">Belongs to the FGGY kinase family.</text>
</comment>
<evidence type="ECO:0000256" key="2">
    <source>
        <dbReference type="ARBA" id="ARBA00022679"/>
    </source>
</evidence>
<dbReference type="PANTHER" id="PTHR43095:SF3">
    <property type="entry name" value="L-XYLULOSE_3-KETO-L-GULONATE KINASE"/>
    <property type="match status" value="1"/>
</dbReference>
<keyword evidence="2 4" id="KW-0808">Transferase</keyword>
<dbReference type="InterPro" id="IPR043129">
    <property type="entry name" value="ATPase_NBD"/>
</dbReference>
<gene>
    <name evidence="7" type="ORF">LQV63_21140</name>
</gene>
<protein>
    <submittedName>
        <fullName evidence="7">Carbohydrate kinase</fullName>
    </submittedName>
</protein>
<evidence type="ECO:0000256" key="4">
    <source>
        <dbReference type="RuleBase" id="RU003733"/>
    </source>
</evidence>
<evidence type="ECO:0000313" key="8">
    <source>
        <dbReference type="Proteomes" id="UP001199916"/>
    </source>
</evidence>
<dbReference type="GO" id="GO:0016301">
    <property type="term" value="F:kinase activity"/>
    <property type="evidence" value="ECO:0007669"/>
    <property type="project" value="UniProtKB-KW"/>
</dbReference>
<dbReference type="PANTHER" id="PTHR43095">
    <property type="entry name" value="SUGAR KINASE"/>
    <property type="match status" value="1"/>
</dbReference>
<dbReference type="Proteomes" id="UP001199916">
    <property type="component" value="Unassembled WGS sequence"/>
</dbReference>
<proteinExistence type="inferred from homology"/>
<sequence length="509" mass="55515">MQLISSYEEKGNKSMRMMGIDLGTTNRKVGLFDETGELIGQVSRPTETVDSNEGFVTYDPEALWNDVATMIRELMAAYGTEPVAYIGITSMAESGLLVNRSTGAVQSPFLPWFETCSAPQAERIRREGTPLELFQRTGLHLSFKHGLAKLLWLKERDPDMFDDAVWLSVSGYIAYRLTGVMACDPTLATRTYAYSIPNQAWDKEWIRHFGLNEDVFPEVRPSGVPLGSVTAATAAALHLPEGAAVAIGGHDHVCAALAVGAVDPGDVYVSMGTAETLVGTIEKRALGQAEFETGLSYGFHVVPGYHFWMGGNASSGGAVEWIRRQLADEALSYEQIKELMVEVNDGPGEAMFFPYLSGSGAPFPNSRTRAALIGLAQSHGKKELLRAVFEGTAYQLEMIRQSAERNSEHAIRFMRAVGGGTRLPAWLQMKADISNITLVVPPIEEATMLGAACAAALGAGYYGNAEEVRVAMQSRGVVEYAPDAVRHERYRQAFEERYVPMAAHLRGLS</sequence>
<dbReference type="PROSITE" id="PS00445">
    <property type="entry name" value="FGGY_KINASES_2"/>
    <property type="match status" value="1"/>
</dbReference>
<name>A0ABS8YMV5_9BACL</name>
<dbReference type="PIRSF" id="PIRSF000538">
    <property type="entry name" value="GlpK"/>
    <property type="match status" value="1"/>
</dbReference>
<reference evidence="7 8" key="1">
    <citation type="submission" date="2021-11" db="EMBL/GenBank/DDBJ databases">
        <title>Draft genome sequence of Paenibacillus profundus YoMME, a new Gram-positive bacteria with exoelectrogenic properties.</title>
        <authorList>
            <person name="Hubenova Y."/>
            <person name="Hubenova E."/>
            <person name="Manasiev Y."/>
            <person name="Peykov S."/>
            <person name="Mitov M."/>
        </authorList>
    </citation>
    <scope>NUCLEOTIDE SEQUENCE [LARGE SCALE GENOMIC DNA]</scope>
    <source>
        <strain evidence="7 8">YoMME</strain>
    </source>
</reference>
<evidence type="ECO:0000259" key="5">
    <source>
        <dbReference type="Pfam" id="PF00370"/>
    </source>
</evidence>
<organism evidence="7 8">
    <name type="scientific">Paenibacillus profundus</name>
    <dbReference type="NCBI Taxonomy" id="1173085"/>
    <lineage>
        <taxon>Bacteria</taxon>
        <taxon>Bacillati</taxon>
        <taxon>Bacillota</taxon>
        <taxon>Bacilli</taxon>
        <taxon>Bacillales</taxon>
        <taxon>Paenibacillaceae</taxon>
        <taxon>Paenibacillus</taxon>
    </lineage>
</organism>
<accession>A0ABS8YMV5</accession>
<dbReference type="InterPro" id="IPR018485">
    <property type="entry name" value="FGGY_C"/>
</dbReference>
<dbReference type="InterPro" id="IPR018484">
    <property type="entry name" value="FGGY_N"/>
</dbReference>
<comment type="caution">
    <text evidence="7">The sequence shown here is derived from an EMBL/GenBank/DDBJ whole genome shotgun (WGS) entry which is preliminary data.</text>
</comment>
<keyword evidence="3 4" id="KW-0418">Kinase</keyword>
<dbReference type="Gene3D" id="3.30.420.40">
    <property type="match status" value="2"/>
</dbReference>
<dbReference type="InterPro" id="IPR000577">
    <property type="entry name" value="Carb_kinase_FGGY"/>
</dbReference>
<dbReference type="Pfam" id="PF02782">
    <property type="entry name" value="FGGY_C"/>
    <property type="match status" value="1"/>
</dbReference>
<dbReference type="CDD" id="cd07773">
    <property type="entry name" value="ASKHA_NBD_FGGY_FK"/>
    <property type="match status" value="1"/>
</dbReference>
<keyword evidence="8" id="KW-1185">Reference proteome</keyword>
<evidence type="ECO:0000259" key="6">
    <source>
        <dbReference type="Pfam" id="PF02782"/>
    </source>
</evidence>
<dbReference type="SUPFAM" id="SSF53067">
    <property type="entry name" value="Actin-like ATPase domain"/>
    <property type="match status" value="2"/>
</dbReference>
<evidence type="ECO:0000256" key="1">
    <source>
        <dbReference type="ARBA" id="ARBA00009156"/>
    </source>
</evidence>
<dbReference type="EMBL" id="JAJNBZ010000020">
    <property type="protein sequence ID" value="MCE5171788.1"/>
    <property type="molecule type" value="Genomic_DNA"/>
</dbReference>
<feature type="domain" description="Carbohydrate kinase FGGY C-terminal" evidence="6">
    <location>
        <begin position="267"/>
        <end position="457"/>
    </location>
</feature>
<evidence type="ECO:0000313" key="7">
    <source>
        <dbReference type="EMBL" id="MCE5171788.1"/>
    </source>
</evidence>
<feature type="domain" description="Carbohydrate kinase FGGY N-terminal" evidence="5">
    <location>
        <begin position="17"/>
        <end position="257"/>
    </location>
</feature>
<dbReference type="RefSeq" id="WP_233698153.1">
    <property type="nucleotide sequence ID" value="NZ_JAJNBZ010000020.1"/>
</dbReference>
<dbReference type="Pfam" id="PF00370">
    <property type="entry name" value="FGGY_N"/>
    <property type="match status" value="1"/>
</dbReference>
<evidence type="ECO:0000256" key="3">
    <source>
        <dbReference type="ARBA" id="ARBA00022777"/>
    </source>
</evidence>
<dbReference type="InterPro" id="IPR050406">
    <property type="entry name" value="FGGY_Carb_Kinase"/>
</dbReference>